<comment type="caution">
    <text evidence="1">The sequence shown here is derived from an EMBL/GenBank/DDBJ whole genome shotgun (WGS) entry which is preliminary data.</text>
</comment>
<dbReference type="AlphaFoldDB" id="A0AAV2S6S8"/>
<protein>
    <submittedName>
        <fullName evidence="1">Uncharacterized protein</fullName>
    </submittedName>
</protein>
<keyword evidence="2" id="KW-1185">Reference proteome</keyword>
<proteinExistence type="predicted"/>
<evidence type="ECO:0000313" key="2">
    <source>
        <dbReference type="Proteomes" id="UP001497623"/>
    </source>
</evidence>
<organism evidence="1 2">
    <name type="scientific">Meganyctiphanes norvegica</name>
    <name type="common">Northern krill</name>
    <name type="synonym">Thysanopoda norvegica</name>
    <dbReference type="NCBI Taxonomy" id="48144"/>
    <lineage>
        <taxon>Eukaryota</taxon>
        <taxon>Metazoa</taxon>
        <taxon>Ecdysozoa</taxon>
        <taxon>Arthropoda</taxon>
        <taxon>Crustacea</taxon>
        <taxon>Multicrustacea</taxon>
        <taxon>Malacostraca</taxon>
        <taxon>Eumalacostraca</taxon>
        <taxon>Eucarida</taxon>
        <taxon>Euphausiacea</taxon>
        <taxon>Euphausiidae</taxon>
        <taxon>Meganyctiphanes</taxon>
    </lineage>
</organism>
<reference evidence="1 2" key="1">
    <citation type="submission" date="2024-05" db="EMBL/GenBank/DDBJ databases">
        <authorList>
            <person name="Wallberg A."/>
        </authorList>
    </citation>
    <scope>NUCLEOTIDE SEQUENCE [LARGE SCALE GENOMIC DNA]</scope>
</reference>
<gene>
    <name evidence="1" type="ORF">MNOR_LOCUS32576</name>
</gene>
<dbReference type="Proteomes" id="UP001497623">
    <property type="component" value="Unassembled WGS sequence"/>
</dbReference>
<sequence length="163" mass="17204">MCDVSHLLALTCNSNFAPFLCDVVTAAALADDAAAAATTTIRSPCWSNAAFSPALYGILPTCKIFSSENSTSNFSWQTFCIALLQLSLAASPILSSPTSGARTGNLVDWVTENPPKLFVWTSLEFSSIFSTAIPSVIVDAPISLSDTLSLASWLVTSSVTSWI</sequence>
<name>A0AAV2S6S8_MEGNR</name>
<evidence type="ECO:0000313" key="1">
    <source>
        <dbReference type="EMBL" id="CAL4160965.1"/>
    </source>
</evidence>
<dbReference type="EMBL" id="CAXKWB010044597">
    <property type="protein sequence ID" value="CAL4160965.1"/>
    <property type="molecule type" value="Genomic_DNA"/>
</dbReference>
<accession>A0AAV2S6S8</accession>